<reference evidence="4" key="1">
    <citation type="journal article" date="2019" name="Int. J. Syst. Evol. Microbiol.">
        <title>The Global Catalogue of Microorganisms (GCM) 10K type strain sequencing project: providing services to taxonomists for standard genome sequencing and annotation.</title>
        <authorList>
            <consortium name="The Broad Institute Genomics Platform"/>
            <consortium name="The Broad Institute Genome Sequencing Center for Infectious Disease"/>
            <person name="Wu L."/>
            <person name="Ma J."/>
        </authorList>
    </citation>
    <scope>NUCLEOTIDE SEQUENCE [LARGE SCALE GENOMIC DNA]</scope>
    <source>
        <strain evidence="4">JCM 17664</strain>
    </source>
</reference>
<gene>
    <name evidence="3" type="ORF">GCM10023143_02270</name>
</gene>
<name>A0ABP8FDJ2_9BACT</name>
<evidence type="ECO:0000259" key="2">
    <source>
        <dbReference type="PROSITE" id="PS51186"/>
    </source>
</evidence>
<dbReference type="PANTHER" id="PTHR43233">
    <property type="entry name" value="FAMILY N-ACETYLTRANSFERASE, PUTATIVE (AFU_ORTHOLOGUE AFUA_6G03350)-RELATED"/>
    <property type="match status" value="1"/>
</dbReference>
<comment type="caution">
    <text evidence="3">The sequence shown here is derived from an EMBL/GenBank/DDBJ whole genome shotgun (WGS) entry which is preliminary data.</text>
</comment>
<evidence type="ECO:0000313" key="4">
    <source>
        <dbReference type="Proteomes" id="UP001501207"/>
    </source>
</evidence>
<keyword evidence="4" id="KW-1185">Reference proteome</keyword>
<evidence type="ECO:0000256" key="1">
    <source>
        <dbReference type="SAM" id="MobiDB-lite"/>
    </source>
</evidence>
<feature type="domain" description="N-acetyltransferase" evidence="2">
    <location>
        <begin position="24"/>
        <end position="155"/>
    </location>
</feature>
<feature type="region of interest" description="Disordered" evidence="1">
    <location>
        <begin position="145"/>
        <end position="165"/>
    </location>
</feature>
<dbReference type="PROSITE" id="PS51186">
    <property type="entry name" value="GNAT"/>
    <property type="match status" value="1"/>
</dbReference>
<dbReference type="Pfam" id="PF13508">
    <property type="entry name" value="Acetyltransf_7"/>
    <property type="match status" value="1"/>
</dbReference>
<dbReference type="PANTHER" id="PTHR43233:SF1">
    <property type="entry name" value="FAMILY N-ACETYLTRANSFERASE, PUTATIVE (AFU_ORTHOLOGUE AFUA_6G03350)-RELATED"/>
    <property type="match status" value="1"/>
</dbReference>
<dbReference type="InterPro" id="IPR000182">
    <property type="entry name" value="GNAT_dom"/>
</dbReference>
<dbReference type="InterPro" id="IPR053144">
    <property type="entry name" value="Acetyltransferase_Butenolide"/>
</dbReference>
<accession>A0ABP8FDJ2</accession>
<organism evidence="3 4">
    <name type="scientific">Compostibacter hankyongensis</name>
    <dbReference type="NCBI Taxonomy" id="1007089"/>
    <lineage>
        <taxon>Bacteria</taxon>
        <taxon>Pseudomonadati</taxon>
        <taxon>Bacteroidota</taxon>
        <taxon>Chitinophagia</taxon>
        <taxon>Chitinophagales</taxon>
        <taxon>Chitinophagaceae</taxon>
        <taxon>Compostibacter</taxon>
    </lineage>
</organism>
<evidence type="ECO:0000313" key="3">
    <source>
        <dbReference type="EMBL" id="GAA4300889.1"/>
    </source>
</evidence>
<dbReference type="SUPFAM" id="SSF55729">
    <property type="entry name" value="Acyl-CoA N-acyltransferases (Nat)"/>
    <property type="match status" value="1"/>
</dbReference>
<sequence>MTRVFDNFVYLLTFTQAVVKNDFYVSTDKSMLDTGMIFDFLSNRSYWAAGRSRQAVESSILNSLCFGVFDRRGGQVGFARVVTDYAVFAWILDVFILESHRGLGLGKLLLQEITAHPQLQDLKWGLETKDAHGLYEQFGFRPLSAPQDMMRKPRSGSGAPADRHG</sequence>
<dbReference type="InterPro" id="IPR016181">
    <property type="entry name" value="Acyl_CoA_acyltransferase"/>
</dbReference>
<dbReference type="Gene3D" id="3.40.630.30">
    <property type="match status" value="1"/>
</dbReference>
<dbReference type="Proteomes" id="UP001501207">
    <property type="component" value="Unassembled WGS sequence"/>
</dbReference>
<proteinExistence type="predicted"/>
<dbReference type="EMBL" id="BAABFN010000001">
    <property type="protein sequence ID" value="GAA4300889.1"/>
    <property type="molecule type" value="Genomic_DNA"/>
</dbReference>
<protein>
    <submittedName>
        <fullName evidence="3">GNAT family N-acetyltransferase</fullName>
    </submittedName>
</protein>